<dbReference type="OrthoDB" id="192597at2"/>
<dbReference type="HOGENOM" id="CLU_1658989_0_0_0"/>
<accession>B1ZTL1</accession>
<protein>
    <submittedName>
        <fullName evidence="3">Water Stress and Hypersensitive response domain protein</fullName>
    </submittedName>
</protein>
<evidence type="ECO:0000313" key="4">
    <source>
        <dbReference type="Proteomes" id="UP000007013"/>
    </source>
</evidence>
<feature type="domain" description="Water stress and hypersensitive response" evidence="2">
    <location>
        <begin position="32"/>
        <end position="148"/>
    </location>
</feature>
<name>B1ZTL1_OPITP</name>
<evidence type="ECO:0000256" key="1">
    <source>
        <dbReference type="SAM" id="SignalP"/>
    </source>
</evidence>
<dbReference type="PROSITE" id="PS51257">
    <property type="entry name" value="PROKAR_LIPOPROTEIN"/>
    <property type="match status" value="1"/>
</dbReference>
<dbReference type="Pfam" id="PF03168">
    <property type="entry name" value="LEA_2"/>
    <property type="match status" value="1"/>
</dbReference>
<dbReference type="EMBL" id="CP001032">
    <property type="protein sequence ID" value="ACB73956.1"/>
    <property type="molecule type" value="Genomic_DNA"/>
</dbReference>
<dbReference type="SUPFAM" id="SSF117070">
    <property type="entry name" value="LEA14-like"/>
    <property type="match status" value="1"/>
</dbReference>
<dbReference type="Gene3D" id="2.60.40.1820">
    <property type="match status" value="1"/>
</dbReference>
<evidence type="ECO:0000259" key="2">
    <source>
        <dbReference type="SMART" id="SM00769"/>
    </source>
</evidence>
<organism evidence="3 4">
    <name type="scientific">Opitutus terrae (strain DSM 11246 / JCM 15787 / PB90-1)</name>
    <dbReference type="NCBI Taxonomy" id="452637"/>
    <lineage>
        <taxon>Bacteria</taxon>
        <taxon>Pseudomonadati</taxon>
        <taxon>Verrucomicrobiota</taxon>
        <taxon>Opitutia</taxon>
        <taxon>Opitutales</taxon>
        <taxon>Opitutaceae</taxon>
        <taxon>Opitutus</taxon>
    </lineage>
</organism>
<dbReference type="eggNOG" id="ENOG5030PJY">
    <property type="taxonomic scope" value="Bacteria"/>
</dbReference>
<gene>
    <name evidence="3" type="ordered locus">Oter_0667</name>
</gene>
<evidence type="ECO:0000313" key="3">
    <source>
        <dbReference type="EMBL" id="ACB73956.1"/>
    </source>
</evidence>
<reference evidence="3 4" key="1">
    <citation type="journal article" date="2011" name="J. Bacteriol.">
        <title>Genome sequence of the verrucomicrobium Opitutus terrae PB90-1, an abundant inhabitant of rice paddy soil ecosystems.</title>
        <authorList>
            <person name="van Passel M.W."/>
            <person name="Kant R."/>
            <person name="Palva A."/>
            <person name="Copeland A."/>
            <person name="Lucas S."/>
            <person name="Lapidus A."/>
            <person name="Glavina del Rio T."/>
            <person name="Pitluck S."/>
            <person name="Goltsman E."/>
            <person name="Clum A."/>
            <person name="Sun H."/>
            <person name="Schmutz J."/>
            <person name="Larimer F.W."/>
            <person name="Land M.L."/>
            <person name="Hauser L."/>
            <person name="Kyrpides N."/>
            <person name="Mikhailova N."/>
            <person name="Richardson P.P."/>
            <person name="Janssen P.H."/>
            <person name="de Vos W.M."/>
            <person name="Smidt H."/>
        </authorList>
    </citation>
    <scope>NUCLEOTIDE SEQUENCE [LARGE SCALE GENOMIC DNA]</scope>
    <source>
        <strain evidence="4">DSM 11246 / JCM 15787 / PB90-1</strain>
    </source>
</reference>
<feature type="chain" id="PRO_5002772088" evidence="1">
    <location>
        <begin position="25"/>
        <end position="159"/>
    </location>
</feature>
<keyword evidence="1" id="KW-0732">Signal</keyword>
<proteinExistence type="predicted"/>
<sequence length="159" mass="17463">MKLSCFFSALLASLCLMTFGCSHGARPGGVTVSLVDFRPTEASLLESRGTLTLRYTNENISALGFYGSRHKLYLNGKYVGLAVSDQPFGIPPLNTTTQEVTVNLENLALVRQLVSVSESQQVSYRIESVLFQTIYEDKYEIKTTAEGMLDLRGLSAPAR</sequence>
<keyword evidence="4" id="KW-1185">Reference proteome</keyword>
<dbReference type="Proteomes" id="UP000007013">
    <property type="component" value="Chromosome"/>
</dbReference>
<dbReference type="AlphaFoldDB" id="B1ZTL1"/>
<dbReference type="SMART" id="SM00769">
    <property type="entry name" value="WHy"/>
    <property type="match status" value="1"/>
</dbReference>
<dbReference type="InterPro" id="IPR013990">
    <property type="entry name" value="WHy-dom"/>
</dbReference>
<dbReference type="InterPro" id="IPR004864">
    <property type="entry name" value="LEA_2"/>
</dbReference>
<dbReference type="KEGG" id="ote:Oter_0667"/>
<feature type="signal peptide" evidence="1">
    <location>
        <begin position="1"/>
        <end position="24"/>
    </location>
</feature>
<dbReference type="GO" id="GO:0009269">
    <property type="term" value="P:response to desiccation"/>
    <property type="evidence" value="ECO:0007669"/>
    <property type="project" value="InterPro"/>
</dbReference>
<dbReference type="RefSeq" id="WP_012373494.1">
    <property type="nucleotide sequence ID" value="NC_010571.1"/>
</dbReference>